<evidence type="ECO:0000313" key="5">
    <source>
        <dbReference type="Proteomes" id="UP000594688"/>
    </source>
</evidence>
<evidence type="ECO:0000259" key="3">
    <source>
        <dbReference type="PROSITE" id="PS50125"/>
    </source>
</evidence>
<dbReference type="SUPFAM" id="SSF48452">
    <property type="entry name" value="TPR-like"/>
    <property type="match status" value="1"/>
</dbReference>
<keyword evidence="2" id="KW-0812">Transmembrane</keyword>
<sequence>MTFKKKNEYFLGFAATIFTLIIYSLSPGFIKDLELLYQNAQFHWRGPDTPGKDIVIASVDEKSLDKLGRWPWSRDVFARIVDNLTAMGARVIAFDMVFSGEDNSGGLPGFLKLKDKLGQKGIKDSSVLSILDESIESADRDNLFATAIKNSRRVVLGYFFHFDPSTLSHLSRKELDQNFKNIKSTRFRGFIKSDQSIDPSDFNILQAYAVESNLDELSKNTRHAGFFSFDVETDGTLRRQPLLVQYHDADSGRDFFFPSLAVKSVEKFFKGTMLFKVGPAGVEKVLIDAKEPIVIPTNSKGEIMINFLGPQGSFPYISLADIYAPREGGLDSGIFKDKIVLVGATATALKDIRLTPFDPVFPGVEIHGTIIDNILNGKSLYRPAWLDLAEPGFLFVWGVFLTILFSLAKPVWGLGLWMALNFGYFCIVQWFFVSERFFLFGTLPMLQSLVILSLMVAYQYLVEQNQKRFIRGVFDQYVSPEVIDRLISNPDNMKLGGEEKELTSYFTDLAGFTSFSEKMTAEAQVKFLNEYLGEMSDILLKHEGTLDKYDGDAIKAFFGAPVYFSNHAEKACMVAIAMQKRLEELNHEWKEKELPELKMRIGINTGMIVVGNLGSKTRMSYGMNGDAVNLAARLEGANKFYGTWTMIAESTYLQAKDAIEAREMDYIQVVGRKKPVKIFELIGVKGCLEEDKKEMIKFYEKGLALYKEGEWEKAIILFKKALEIDPDDGPSKILIARCHELEQSPPEEQWQGVYTLSSK</sequence>
<dbReference type="SMART" id="SM01080">
    <property type="entry name" value="CHASE2"/>
    <property type="match status" value="1"/>
</dbReference>
<dbReference type="InterPro" id="IPR001054">
    <property type="entry name" value="A/G_cyclase"/>
</dbReference>
<dbReference type="GO" id="GO:0035556">
    <property type="term" value="P:intracellular signal transduction"/>
    <property type="evidence" value="ECO:0007669"/>
    <property type="project" value="InterPro"/>
</dbReference>
<dbReference type="Pfam" id="PF00211">
    <property type="entry name" value="Guanylate_cyc"/>
    <property type="match status" value="1"/>
</dbReference>
<feature type="transmembrane region" description="Helical" evidence="2">
    <location>
        <begin position="9"/>
        <end position="30"/>
    </location>
</feature>
<protein>
    <submittedName>
        <fullName evidence="4">CHASE2 domain-containing protein</fullName>
    </submittedName>
</protein>
<dbReference type="Proteomes" id="UP000594688">
    <property type="component" value="Chromosome"/>
</dbReference>
<dbReference type="PROSITE" id="PS50293">
    <property type="entry name" value="TPR_REGION"/>
    <property type="match status" value="1"/>
</dbReference>
<feature type="transmembrane region" description="Helical" evidence="2">
    <location>
        <begin position="438"/>
        <end position="461"/>
    </location>
</feature>
<name>A0A7T0BWN1_9BACT</name>
<feature type="transmembrane region" description="Helical" evidence="2">
    <location>
        <begin position="388"/>
        <end position="407"/>
    </location>
</feature>
<dbReference type="Pfam" id="PF00515">
    <property type="entry name" value="TPR_1"/>
    <property type="match status" value="1"/>
</dbReference>
<dbReference type="PROSITE" id="PS50005">
    <property type="entry name" value="TPR"/>
    <property type="match status" value="1"/>
</dbReference>
<accession>A0A7T0BWN1</accession>
<feature type="domain" description="Guanylate cyclase" evidence="3">
    <location>
        <begin position="503"/>
        <end position="635"/>
    </location>
</feature>
<proteinExistence type="predicted"/>
<organism evidence="4 5">
    <name type="scientific">Candidatus Nitronauta litoralis</name>
    <dbReference type="NCBI Taxonomy" id="2705533"/>
    <lineage>
        <taxon>Bacteria</taxon>
        <taxon>Pseudomonadati</taxon>
        <taxon>Nitrospinota/Tectimicrobiota group</taxon>
        <taxon>Nitrospinota</taxon>
        <taxon>Nitrospinia</taxon>
        <taxon>Nitrospinales</taxon>
        <taxon>Nitrospinaceae</taxon>
        <taxon>Candidatus Nitronauta</taxon>
    </lineage>
</organism>
<dbReference type="InterPro" id="IPR050697">
    <property type="entry name" value="Adenylyl/Guanylyl_Cyclase_3/4"/>
</dbReference>
<dbReference type="InterPro" id="IPR007890">
    <property type="entry name" value="CHASE2"/>
</dbReference>
<reference evidence="4 5" key="1">
    <citation type="submission" date="2020-02" db="EMBL/GenBank/DDBJ databases">
        <title>Genomic and physiological characterization of two novel Nitrospinaceae genera.</title>
        <authorList>
            <person name="Mueller A.J."/>
            <person name="Jung M.-Y."/>
            <person name="Strachan C.R."/>
            <person name="Herbold C.W."/>
            <person name="Kirkegaard R.H."/>
            <person name="Daims H."/>
        </authorList>
    </citation>
    <scope>NUCLEOTIDE SEQUENCE [LARGE SCALE GENOMIC DNA]</scope>
    <source>
        <strain evidence="4">EB</strain>
    </source>
</reference>
<evidence type="ECO:0000256" key="1">
    <source>
        <dbReference type="PROSITE-ProRule" id="PRU00339"/>
    </source>
</evidence>
<evidence type="ECO:0000313" key="4">
    <source>
        <dbReference type="EMBL" id="QPJ62321.1"/>
    </source>
</evidence>
<dbReference type="Pfam" id="PF05226">
    <property type="entry name" value="CHASE2"/>
    <property type="match status" value="1"/>
</dbReference>
<dbReference type="PROSITE" id="PS50125">
    <property type="entry name" value="GUANYLATE_CYCLASE_2"/>
    <property type="match status" value="1"/>
</dbReference>
<dbReference type="Gene3D" id="1.25.40.10">
    <property type="entry name" value="Tetratricopeptide repeat domain"/>
    <property type="match status" value="1"/>
</dbReference>
<feature type="transmembrane region" description="Helical" evidence="2">
    <location>
        <begin position="414"/>
        <end position="432"/>
    </location>
</feature>
<feature type="repeat" description="TPR" evidence="1">
    <location>
        <begin position="695"/>
        <end position="728"/>
    </location>
</feature>
<keyword evidence="2" id="KW-0472">Membrane</keyword>
<dbReference type="SMART" id="SM00028">
    <property type="entry name" value="TPR"/>
    <property type="match status" value="1"/>
</dbReference>
<dbReference type="InterPro" id="IPR011990">
    <property type="entry name" value="TPR-like_helical_dom_sf"/>
</dbReference>
<dbReference type="EMBL" id="CP048685">
    <property type="protein sequence ID" value="QPJ62321.1"/>
    <property type="molecule type" value="Genomic_DNA"/>
</dbReference>
<dbReference type="PANTHER" id="PTHR43081">
    <property type="entry name" value="ADENYLATE CYCLASE, TERMINAL-DIFFERENTIATION SPECIFIC-RELATED"/>
    <property type="match status" value="1"/>
</dbReference>
<keyword evidence="1" id="KW-0802">TPR repeat</keyword>
<dbReference type="CDD" id="cd07302">
    <property type="entry name" value="CHD"/>
    <property type="match status" value="1"/>
</dbReference>
<evidence type="ECO:0000256" key="2">
    <source>
        <dbReference type="SAM" id="Phobius"/>
    </source>
</evidence>
<dbReference type="PANTHER" id="PTHR43081:SF1">
    <property type="entry name" value="ADENYLATE CYCLASE, TERMINAL-DIFFERENTIATION SPECIFIC"/>
    <property type="match status" value="1"/>
</dbReference>
<dbReference type="Gene3D" id="3.30.70.1230">
    <property type="entry name" value="Nucleotide cyclase"/>
    <property type="match status" value="1"/>
</dbReference>
<dbReference type="GO" id="GO:0006171">
    <property type="term" value="P:cAMP biosynthetic process"/>
    <property type="evidence" value="ECO:0007669"/>
    <property type="project" value="TreeGrafter"/>
</dbReference>
<dbReference type="SMART" id="SM00044">
    <property type="entry name" value="CYCc"/>
    <property type="match status" value="1"/>
</dbReference>
<dbReference type="KEGG" id="nli:G3M70_10745"/>
<dbReference type="AlphaFoldDB" id="A0A7T0BWN1"/>
<keyword evidence="2" id="KW-1133">Transmembrane helix</keyword>
<dbReference type="SUPFAM" id="SSF55073">
    <property type="entry name" value="Nucleotide cyclase"/>
    <property type="match status" value="1"/>
</dbReference>
<dbReference type="InterPro" id="IPR019734">
    <property type="entry name" value="TPR_rpt"/>
</dbReference>
<dbReference type="GO" id="GO:0004016">
    <property type="term" value="F:adenylate cyclase activity"/>
    <property type="evidence" value="ECO:0007669"/>
    <property type="project" value="UniProtKB-ARBA"/>
</dbReference>
<gene>
    <name evidence="4" type="ORF">G3M70_10745</name>
</gene>
<dbReference type="InterPro" id="IPR029787">
    <property type="entry name" value="Nucleotide_cyclase"/>
</dbReference>